<dbReference type="Proteomes" id="UP000001555">
    <property type="component" value="Unassembled WGS sequence"/>
</dbReference>
<dbReference type="VEuPathDB" id="VectorBase:ISCP_011560"/>
<evidence type="ECO:0000313" key="2">
    <source>
        <dbReference type="EMBL" id="EEC13912.1"/>
    </source>
</evidence>
<evidence type="ECO:0000313" key="3">
    <source>
        <dbReference type="EnsemblMetazoa" id="ISCW011702-PA"/>
    </source>
</evidence>
<gene>
    <name evidence="2" type="ORF">IscW_ISCW011702</name>
</gene>
<dbReference type="EnsemblMetazoa" id="ISCW011702-RA">
    <property type="protein sequence ID" value="ISCW011702-PA"/>
    <property type="gene ID" value="ISCW011702"/>
</dbReference>
<dbReference type="HOGENOM" id="CLU_2239528_0_0_1"/>
<reference evidence="3" key="2">
    <citation type="submission" date="2020-05" db="UniProtKB">
        <authorList>
            <consortium name="EnsemblMetazoa"/>
        </authorList>
    </citation>
    <scope>IDENTIFICATION</scope>
    <source>
        <strain evidence="3">wikel</strain>
    </source>
</reference>
<dbReference type="OrthoDB" id="6510195at2759"/>
<proteinExistence type="predicted"/>
<evidence type="ECO:0000313" key="4">
    <source>
        <dbReference type="Proteomes" id="UP000001555"/>
    </source>
</evidence>
<feature type="region of interest" description="Disordered" evidence="1">
    <location>
        <begin position="1"/>
        <end position="75"/>
    </location>
</feature>
<organism>
    <name type="scientific">Ixodes scapularis</name>
    <name type="common">Black-legged tick</name>
    <name type="synonym">Deer tick</name>
    <dbReference type="NCBI Taxonomy" id="6945"/>
    <lineage>
        <taxon>Eukaryota</taxon>
        <taxon>Metazoa</taxon>
        <taxon>Ecdysozoa</taxon>
        <taxon>Arthropoda</taxon>
        <taxon>Chelicerata</taxon>
        <taxon>Arachnida</taxon>
        <taxon>Acari</taxon>
        <taxon>Parasitiformes</taxon>
        <taxon>Ixodida</taxon>
        <taxon>Ixodoidea</taxon>
        <taxon>Ixodidae</taxon>
        <taxon>Ixodinae</taxon>
        <taxon>Ixodes</taxon>
    </lineage>
</organism>
<evidence type="ECO:0000256" key="1">
    <source>
        <dbReference type="SAM" id="MobiDB-lite"/>
    </source>
</evidence>
<protein>
    <submittedName>
        <fullName evidence="2 3">Uncharacterized protein</fullName>
    </submittedName>
</protein>
<dbReference type="EMBL" id="DS858396">
    <property type="protein sequence ID" value="EEC13912.1"/>
    <property type="molecule type" value="Genomic_DNA"/>
</dbReference>
<dbReference type="PaxDb" id="6945-B7Q4Z0"/>
<dbReference type="VEuPathDB" id="VectorBase:ISCI011702"/>
<feature type="compositionally biased region" description="Basic and acidic residues" evidence="1">
    <location>
        <begin position="41"/>
        <end position="51"/>
    </location>
</feature>
<dbReference type="InParanoid" id="B7Q4Z0"/>
<name>B7Q4Z0_IXOSC</name>
<dbReference type="EMBL" id="ABJB010728592">
    <property type="status" value="NOT_ANNOTATED_CDS"/>
    <property type="molecule type" value="Genomic_DNA"/>
</dbReference>
<sequence>MTEAAGGGSSSSSAPRRTPVIRLHGAPTLSPRQAPKKGGRRASEFYFREPEYLAPPRATVSTPPPGRKSKGDPVQSLLLNGHYFFANADPESGQVSSLEQSFPAR</sequence>
<dbReference type="EMBL" id="ABJB010787914">
    <property type="status" value="NOT_ANNOTATED_CDS"/>
    <property type="molecule type" value="Genomic_DNA"/>
</dbReference>
<dbReference type="AlphaFoldDB" id="B7Q4Z0"/>
<accession>B7Q4Z0</accession>
<dbReference type="VEuPathDB" id="VectorBase:ISCW011702"/>
<reference evidence="2 4" key="1">
    <citation type="submission" date="2008-03" db="EMBL/GenBank/DDBJ databases">
        <title>Annotation of Ixodes scapularis.</title>
        <authorList>
            <consortium name="Ixodes scapularis Genome Project Consortium"/>
            <person name="Caler E."/>
            <person name="Hannick L.I."/>
            <person name="Bidwell S."/>
            <person name="Joardar V."/>
            <person name="Thiagarajan M."/>
            <person name="Amedeo P."/>
            <person name="Galinsky K.J."/>
            <person name="Schobel S."/>
            <person name="Inman J."/>
            <person name="Hostetler J."/>
            <person name="Miller J."/>
            <person name="Hammond M."/>
            <person name="Megy K."/>
            <person name="Lawson D."/>
            <person name="Kodira C."/>
            <person name="Sutton G."/>
            <person name="Meyer J."/>
            <person name="Hill C.A."/>
            <person name="Birren B."/>
            <person name="Nene V."/>
            <person name="Collins F."/>
            <person name="Alarcon-Chaidez F."/>
            <person name="Wikel S."/>
            <person name="Strausberg R."/>
        </authorList>
    </citation>
    <scope>NUCLEOTIDE SEQUENCE [LARGE SCALE GENOMIC DNA]</scope>
    <source>
        <strain evidence="4">Wikel</strain>
        <strain evidence="2">Wikel colony</strain>
    </source>
</reference>
<keyword evidence="4" id="KW-1185">Reference proteome</keyword>